<feature type="compositionally biased region" description="Low complexity" evidence="1">
    <location>
        <begin position="220"/>
        <end position="233"/>
    </location>
</feature>
<accession>A0A815SRJ6</accession>
<feature type="region of interest" description="Disordered" evidence="1">
    <location>
        <begin position="208"/>
        <end position="318"/>
    </location>
</feature>
<evidence type="ECO:0000313" key="3">
    <source>
        <dbReference type="Proteomes" id="UP000663828"/>
    </source>
</evidence>
<feature type="non-terminal residue" evidence="2">
    <location>
        <position position="1"/>
    </location>
</feature>
<organism evidence="2 3">
    <name type="scientific">Adineta ricciae</name>
    <name type="common">Rotifer</name>
    <dbReference type="NCBI Taxonomy" id="249248"/>
    <lineage>
        <taxon>Eukaryota</taxon>
        <taxon>Metazoa</taxon>
        <taxon>Spiralia</taxon>
        <taxon>Gnathifera</taxon>
        <taxon>Rotifera</taxon>
        <taxon>Eurotatoria</taxon>
        <taxon>Bdelloidea</taxon>
        <taxon>Adinetida</taxon>
        <taxon>Adinetidae</taxon>
        <taxon>Adineta</taxon>
    </lineage>
</organism>
<comment type="caution">
    <text evidence="2">The sequence shown here is derived from an EMBL/GenBank/DDBJ whole genome shotgun (WGS) entry which is preliminary data.</text>
</comment>
<name>A0A815SRJ6_ADIRI</name>
<feature type="compositionally biased region" description="Basic residues" evidence="1">
    <location>
        <begin position="234"/>
        <end position="247"/>
    </location>
</feature>
<dbReference type="Proteomes" id="UP000663828">
    <property type="component" value="Unassembled WGS sequence"/>
</dbReference>
<proteinExistence type="predicted"/>
<reference evidence="2" key="1">
    <citation type="submission" date="2021-02" db="EMBL/GenBank/DDBJ databases">
        <authorList>
            <person name="Nowell W R."/>
        </authorList>
    </citation>
    <scope>NUCLEOTIDE SEQUENCE</scope>
</reference>
<protein>
    <submittedName>
        <fullName evidence="2">Uncharacterized protein</fullName>
    </submittedName>
</protein>
<dbReference type="EMBL" id="CAJNOR010004298">
    <property type="protein sequence ID" value="CAF1491540.1"/>
    <property type="molecule type" value="Genomic_DNA"/>
</dbReference>
<gene>
    <name evidence="2" type="ORF">XAT740_LOCUS39115</name>
</gene>
<evidence type="ECO:0000256" key="1">
    <source>
        <dbReference type="SAM" id="MobiDB-lite"/>
    </source>
</evidence>
<sequence>RSRLSRRDRRDRHGAQPRRPACRLCEPAEIRRAAPPPPDGFGNGTDRRPRRAPPAGRRLRHPFVRSCATAEPADAPRRTRSGRHRGAQASGGRYGSACARRRFRCGAAIVGRLRAARFRAIGRRTSQPHRVEAVAVAHVRRRDDRPRLVRAPPRAGERCRRRYRPARQPHRRGAHALLHRAARRLDRRGGGMDRADAGARIAPVRRAPRRARTAFRRPAARAAAPRRGTAQCRAARRGRRRRHRRGRWRGDRHAQGLSVQGRSGRQGKRPPDAARGGRKASCPATQAAGGGRHCPPRAPPLWPADERNGNKSLIWRMN</sequence>
<keyword evidence="3" id="KW-1185">Reference proteome</keyword>
<feature type="compositionally biased region" description="Basic residues" evidence="1">
    <location>
        <begin position="1"/>
        <end position="16"/>
    </location>
</feature>
<dbReference type="AlphaFoldDB" id="A0A815SRJ6"/>
<feature type="compositionally biased region" description="Basic residues" evidence="1">
    <location>
        <begin position="208"/>
        <end position="219"/>
    </location>
</feature>
<feature type="region of interest" description="Disordered" evidence="1">
    <location>
        <begin position="1"/>
        <end position="93"/>
    </location>
</feature>
<evidence type="ECO:0000313" key="2">
    <source>
        <dbReference type="EMBL" id="CAF1491540.1"/>
    </source>
</evidence>